<feature type="region of interest" description="Disordered" evidence="5">
    <location>
        <begin position="19"/>
        <end position="55"/>
    </location>
</feature>
<protein>
    <submittedName>
        <fullName evidence="7">Molecular chaperone DnaK</fullName>
    </submittedName>
</protein>
<proteinExistence type="predicted"/>
<keyword evidence="3" id="KW-0862">Zinc</keyword>
<dbReference type="Proteomes" id="UP000288293">
    <property type="component" value="Unassembled WGS sequence"/>
</dbReference>
<dbReference type="PANTHER" id="PTHR33823">
    <property type="entry name" value="RNA POLYMERASE-BINDING TRANSCRIPTION FACTOR DKSA-RELATED"/>
    <property type="match status" value="1"/>
</dbReference>
<feature type="compositionally biased region" description="Polar residues" evidence="5">
    <location>
        <begin position="29"/>
        <end position="39"/>
    </location>
</feature>
<evidence type="ECO:0000256" key="1">
    <source>
        <dbReference type="ARBA" id="ARBA00022723"/>
    </source>
</evidence>
<evidence type="ECO:0000256" key="4">
    <source>
        <dbReference type="PROSITE-ProRule" id="PRU00510"/>
    </source>
</evidence>
<dbReference type="PANTHER" id="PTHR33823:SF4">
    <property type="entry name" value="GENERAL STRESS PROTEIN 16O"/>
    <property type="match status" value="1"/>
</dbReference>
<dbReference type="Pfam" id="PF01258">
    <property type="entry name" value="zf-dskA_traR"/>
    <property type="match status" value="1"/>
</dbReference>
<feature type="compositionally biased region" description="Low complexity" evidence="5">
    <location>
        <begin position="44"/>
        <end position="55"/>
    </location>
</feature>
<sequence>MDSEVYKARLQALKSELQQASASSADSQKPVQLDQQSVGRLSRMDAMQGQQMAQATERRRAQQLLQIEAALRRIAEDDYGYCIDCGEAINEKRLAIEPTTLRCIECLQLLEKS</sequence>
<keyword evidence="1" id="KW-0479">Metal-binding</keyword>
<accession>A0A432WA64</accession>
<dbReference type="PROSITE" id="PS51128">
    <property type="entry name" value="ZF_DKSA_2"/>
    <property type="match status" value="1"/>
</dbReference>
<dbReference type="RefSeq" id="WP_126803804.1">
    <property type="nucleotide sequence ID" value="NZ_PIPL01000001.1"/>
</dbReference>
<evidence type="ECO:0000256" key="5">
    <source>
        <dbReference type="SAM" id="MobiDB-lite"/>
    </source>
</evidence>
<evidence type="ECO:0000256" key="3">
    <source>
        <dbReference type="ARBA" id="ARBA00022833"/>
    </source>
</evidence>
<evidence type="ECO:0000313" key="8">
    <source>
        <dbReference type="Proteomes" id="UP000288293"/>
    </source>
</evidence>
<name>A0A432WA64_9GAMM</name>
<keyword evidence="2" id="KW-0863">Zinc-finger</keyword>
<feature type="domain" description="Zinc finger DksA/TraR C4-type" evidence="6">
    <location>
        <begin position="78"/>
        <end position="111"/>
    </location>
</feature>
<evidence type="ECO:0000256" key="2">
    <source>
        <dbReference type="ARBA" id="ARBA00022771"/>
    </source>
</evidence>
<evidence type="ECO:0000259" key="6">
    <source>
        <dbReference type="Pfam" id="PF01258"/>
    </source>
</evidence>
<gene>
    <name evidence="7" type="ORF">CWE09_09955</name>
</gene>
<dbReference type="InterPro" id="IPR000962">
    <property type="entry name" value="Znf_DskA_TraR"/>
</dbReference>
<comment type="caution">
    <text evidence="7">The sequence shown here is derived from an EMBL/GenBank/DDBJ whole genome shotgun (WGS) entry which is preliminary data.</text>
</comment>
<organism evidence="7 8">
    <name type="scientific">Aliidiomarina minuta</name>
    <dbReference type="NCBI Taxonomy" id="880057"/>
    <lineage>
        <taxon>Bacteria</taxon>
        <taxon>Pseudomonadati</taxon>
        <taxon>Pseudomonadota</taxon>
        <taxon>Gammaproteobacteria</taxon>
        <taxon>Alteromonadales</taxon>
        <taxon>Idiomarinaceae</taxon>
        <taxon>Aliidiomarina</taxon>
    </lineage>
</organism>
<feature type="zinc finger region" description="dksA C4-type" evidence="4">
    <location>
        <begin position="82"/>
        <end position="106"/>
    </location>
</feature>
<dbReference type="OrthoDB" id="6064855at2"/>
<reference evidence="7 8" key="1">
    <citation type="journal article" date="2011" name="Front. Microbiol.">
        <title>Genomic signatures of strain selection and enhancement in Bacillus atrophaeus var. globigii, a historical biowarfare simulant.</title>
        <authorList>
            <person name="Gibbons H.S."/>
            <person name="Broomall S.M."/>
            <person name="McNew L.A."/>
            <person name="Daligault H."/>
            <person name="Chapman C."/>
            <person name="Bruce D."/>
            <person name="Karavis M."/>
            <person name="Krepps M."/>
            <person name="McGregor P.A."/>
            <person name="Hong C."/>
            <person name="Park K.H."/>
            <person name="Akmal A."/>
            <person name="Feldman A."/>
            <person name="Lin J.S."/>
            <person name="Chang W.E."/>
            <person name="Higgs B.W."/>
            <person name="Demirev P."/>
            <person name="Lindquist J."/>
            <person name="Liem A."/>
            <person name="Fochler E."/>
            <person name="Read T.D."/>
            <person name="Tapia R."/>
            <person name="Johnson S."/>
            <person name="Bishop-Lilly K.A."/>
            <person name="Detter C."/>
            <person name="Han C."/>
            <person name="Sozhamannan S."/>
            <person name="Rosenzweig C.N."/>
            <person name="Skowronski E.W."/>
        </authorList>
    </citation>
    <scope>NUCLEOTIDE SEQUENCE [LARGE SCALE GENOMIC DNA]</scope>
    <source>
        <strain evidence="7 8">MLST1</strain>
    </source>
</reference>
<dbReference type="AlphaFoldDB" id="A0A432WA64"/>
<feature type="compositionally biased region" description="Low complexity" evidence="5">
    <location>
        <begin position="19"/>
        <end position="28"/>
    </location>
</feature>
<evidence type="ECO:0000313" key="7">
    <source>
        <dbReference type="EMBL" id="RUO26992.1"/>
    </source>
</evidence>
<dbReference type="EMBL" id="PIPL01000001">
    <property type="protein sequence ID" value="RUO26992.1"/>
    <property type="molecule type" value="Genomic_DNA"/>
</dbReference>
<dbReference type="GO" id="GO:0008270">
    <property type="term" value="F:zinc ion binding"/>
    <property type="evidence" value="ECO:0007669"/>
    <property type="project" value="UniProtKB-KW"/>
</dbReference>
<dbReference type="Gene3D" id="1.20.120.910">
    <property type="entry name" value="DksA, coiled-coil domain"/>
    <property type="match status" value="1"/>
</dbReference>
<keyword evidence="8" id="KW-1185">Reference proteome</keyword>
<dbReference type="SUPFAM" id="SSF57716">
    <property type="entry name" value="Glucocorticoid receptor-like (DNA-binding domain)"/>
    <property type="match status" value="1"/>
</dbReference>